<gene>
    <name evidence="7" type="ordered locus">Os12g0124100</name>
    <name evidence="7" type="ORF">OSNPB_120124100</name>
</gene>
<dbReference type="InParanoid" id="A0A0P0Y6H3"/>
<evidence type="ECO:0000256" key="5">
    <source>
        <dbReference type="ARBA" id="ARBA00022821"/>
    </source>
</evidence>
<dbReference type="Pfam" id="PF18052">
    <property type="entry name" value="Rx_N"/>
    <property type="match status" value="1"/>
</dbReference>
<dbReference type="FunCoup" id="A0A0P0Y6H3">
    <property type="interactions" value="1"/>
</dbReference>
<keyword evidence="3" id="KW-0677">Repeat</keyword>
<dbReference type="GO" id="GO:0000166">
    <property type="term" value="F:nucleotide binding"/>
    <property type="evidence" value="ECO:0007669"/>
    <property type="project" value="UniProtKB-KW"/>
</dbReference>
<dbReference type="PaxDb" id="39947-A0A0P0Y6H3"/>
<sequence length="217" mass="25043">TKQVHLQRDRRSTTSTKRRQRLNTYFSISGFGPKRSFQVSNIWAWKLLYGLFKIVGDKLAPLVIREYSSLMGVTKDLQELQDLVEEIKSGLQVAGDNAIGNKPPSNWLKKLKDFAYDLEDLVHEFHLQSEKHDTDNDRDKYAVLKYMRTKPKLAMFQLKMANKIKTIKNRFAAIVEQRGDVNTILNAIPIDHNVHKNKIISEPSLLGNVDDSKIHVR</sequence>
<keyword evidence="5" id="KW-0611">Plant defense</keyword>
<dbReference type="Gene3D" id="1.20.5.4130">
    <property type="match status" value="1"/>
</dbReference>
<evidence type="ECO:0000256" key="2">
    <source>
        <dbReference type="ARBA" id="ARBA00022614"/>
    </source>
</evidence>
<feature type="domain" description="Disease resistance N-terminal" evidence="6">
    <location>
        <begin position="55"/>
        <end position="135"/>
    </location>
</feature>
<dbReference type="Proteomes" id="UP000059680">
    <property type="component" value="Chromosome 12"/>
</dbReference>
<reference evidence="7 8" key="3">
    <citation type="journal article" date="2013" name="Rice">
        <title>Improvement of the Oryza sativa Nipponbare reference genome using next generation sequence and optical map data.</title>
        <authorList>
            <person name="Kawahara Y."/>
            <person name="de la Bastide M."/>
            <person name="Hamilton J.P."/>
            <person name="Kanamori H."/>
            <person name="McCombie W.R."/>
            <person name="Ouyang S."/>
            <person name="Schwartz D.C."/>
            <person name="Tanaka T."/>
            <person name="Wu J."/>
            <person name="Zhou S."/>
            <person name="Childs K.L."/>
            <person name="Davidson R.M."/>
            <person name="Lin H."/>
            <person name="Quesada-Ocampo L."/>
            <person name="Vaillancourt B."/>
            <person name="Sakai H."/>
            <person name="Lee S.S."/>
            <person name="Kim J."/>
            <person name="Numa H."/>
            <person name="Itoh T."/>
            <person name="Buell C.R."/>
            <person name="Matsumoto T."/>
        </authorList>
    </citation>
    <scope>NUCLEOTIDE SEQUENCE [LARGE SCALE GENOMIC DNA]</scope>
    <source>
        <strain evidence="8">cv. Nipponbare</strain>
    </source>
</reference>
<dbReference type="eggNOG" id="KOG4658">
    <property type="taxonomic scope" value="Eukaryota"/>
</dbReference>
<dbReference type="Gramene" id="Os12t0124100-01">
    <property type="protein sequence ID" value="Os12t0124100-01"/>
    <property type="gene ID" value="Os12g0124100"/>
</dbReference>
<protein>
    <submittedName>
        <fullName evidence="7">Os12g0124100 protein</fullName>
    </submittedName>
</protein>
<evidence type="ECO:0000256" key="1">
    <source>
        <dbReference type="ARBA" id="ARBA00008894"/>
    </source>
</evidence>
<dbReference type="EMBL" id="AP014968">
    <property type="protein sequence ID" value="BAT15679.1"/>
    <property type="molecule type" value="Genomic_DNA"/>
</dbReference>
<evidence type="ECO:0000259" key="6">
    <source>
        <dbReference type="Pfam" id="PF18052"/>
    </source>
</evidence>
<dbReference type="AlphaFoldDB" id="A0A0P0Y6H3"/>
<evidence type="ECO:0000256" key="4">
    <source>
        <dbReference type="ARBA" id="ARBA00022741"/>
    </source>
</evidence>
<comment type="similarity">
    <text evidence="1">Belongs to the disease resistance NB-LRR family.</text>
</comment>
<evidence type="ECO:0000313" key="7">
    <source>
        <dbReference type="EMBL" id="BAT15679.1"/>
    </source>
</evidence>
<accession>A0A0P0Y6H3</accession>
<evidence type="ECO:0000256" key="3">
    <source>
        <dbReference type="ARBA" id="ARBA00022737"/>
    </source>
</evidence>
<name>A0A0P0Y6H3_ORYSJ</name>
<reference evidence="8" key="1">
    <citation type="journal article" date="2005" name="Nature">
        <title>The map-based sequence of the rice genome.</title>
        <authorList>
            <consortium name="International rice genome sequencing project (IRGSP)"/>
            <person name="Matsumoto T."/>
            <person name="Wu J."/>
            <person name="Kanamori H."/>
            <person name="Katayose Y."/>
            <person name="Fujisawa M."/>
            <person name="Namiki N."/>
            <person name="Mizuno H."/>
            <person name="Yamamoto K."/>
            <person name="Antonio B.A."/>
            <person name="Baba T."/>
            <person name="Sakata K."/>
            <person name="Nagamura Y."/>
            <person name="Aoki H."/>
            <person name="Arikawa K."/>
            <person name="Arita K."/>
            <person name="Bito T."/>
            <person name="Chiden Y."/>
            <person name="Fujitsuka N."/>
            <person name="Fukunaka R."/>
            <person name="Hamada M."/>
            <person name="Harada C."/>
            <person name="Hayashi A."/>
            <person name="Hijishita S."/>
            <person name="Honda M."/>
            <person name="Hosokawa S."/>
            <person name="Ichikawa Y."/>
            <person name="Idonuma A."/>
            <person name="Iijima M."/>
            <person name="Ikeda M."/>
            <person name="Ikeno M."/>
            <person name="Ito K."/>
            <person name="Ito S."/>
            <person name="Ito T."/>
            <person name="Ito Y."/>
            <person name="Ito Y."/>
            <person name="Iwabuchi A."/>
            <person name="Kamiya K."/>
            <person name="Karasawa W."/>
            <person name="Kurita K."/>
            <person name="Katagiri S."/>
            <person name="Kikuta A."/>
            <person name="Kobayashi H."/>
            <person name="Kobayashi N."/>
            <person name="Machita K."/>
            <person name="Maehara T."/>
            <person name="Masukawa M."/>
            <person name="Mizubayashi T."/>
            <person name="Mukai Y."/>
            <person name="Nagasaki H."/>
            <person name="Nagata Y."/>
            <person name="Naito S."/>
            <person name="Nakashima M."/>
            <person name="Nakama Y."/>
            <person name="Nakamichi Y."/>
            <person name="Nakamura M."/>
            <person name="Meguro A."/>
            <person name="Negishi M."/>
            <person name="Ohta I."/>
            <person name="Ohta T."/>
            <person name="Okamoto M."/>
            <person name="Ono N."/>
            <person name="Saji S."/>
            <person name="Sakaguchi M."/>
            <person name="Sakai K."/>
            <person name="Shibata M."/>
            <person name="Shimokawa T."/>
            <person name="Song J."/>
            <person name="Takazaki Y."/>
            <person name="Terasawa K."/>
            <person name="Tsugane M."/>
            <person name="Tsuji K."/>
            <person name="Ueda S."/>
            <person name="Waki K."/>
            <person name="Yamagata H."/>
            <person name="Yamamoto M."/>
            <person name="Yamamoto S."/>
            <person name="Yamane H."/>
            <person name="Yoshiki S."/>
            <person name="Yoshihara R."/>
            <person name="Yukawa K."/>
            <person name="Zhong H."/>
            <person name="Yano M."/>
            <person name="Yuan Q."/>
            <person name="Ouyang S."/>
            <person name="Liu J."/>
            <person name="Jones K.M."/>
            <person name="Gansberger K."/>
            <person name="Moffat K."/>
            <person name="Hill J."/>
            <person name="Bera J."/>
            <person name="Fadrosh D."/>
            <person name="Jin S."/>
            <person name="Johri S."/>
            <person name="Kim M."/>
            <person name="Overton L."/>
            <person name="Reardon M."/>
            <person name="Tsitrin T."/>
            <person name="Vuong H."/>
            <person name="Weaver B."/>
            <person name="Ciecko A."/>
            <person name="Tallon L."/>
            <person name="Jackson J."/>
            <person name="Pai G."/>
            <person name="Aken S.V."/>
            <person name="Utterback T."/>
            <person name="Reidmuller S."/>
            <person name="Feldblyum T."/>
            <person name="Hsiao J."/>
            <person name="Zismann V."/>
            <person name="Iobst S."/>
            <person name="de Vazeille A.R."/>
            <person name="Buell C.R."/>
            <person name="Ying K."/>
            <person name="Li Y."/>
            <person name="Lu T."/>
            <person name="Huang Y."/>
            <person name="Zhao Q."/>
            <person name="Feng Q."/>
            <person name="Zhang L."/>
            <person name="Zhu J."/>
            <person name="Weng Q."/>
            <person name="Mu J."/>
            <person name="Lu Y."/>
            <person name="Fan D."/>
            <person name="Liu Y."/>
            <person name="Guan J."/>
            <person name="Zhang Y."/>
            <person name="Yu S."/>
            <person name="Liu X."/>
            <person name="Zhang Y."/>
            <person name="Hong G."/>
            <person name="Han B."/>
            <person name="Choisne N."/>
            <person name="Demange N."/>
            <person name="Orjeda G."/>
            <person name="Samain S."/>
            <person name="Cattolico L."/>
            <person name="Pelletier E."/>
            <person name="Couloux A."/>
            <person name="Segurens B."/>
            <person name="Wincker P."/>
            <person name="D'Hont A."/>
            <person name="Scarpelli C."/>
            <person name="Weissenbach J."/>
            <person name="Salanoubat M."/>
            <person name="Quetier F."/>
            <person name="Yu Y."/>
            <person name="Kim H.R."/>
            <person name="Rambo T."/>
            <person name="Currie J."/>
            <person name="Collura K."/>
            <person name="Luo M."/>
            <person name="Yang T."/>
            <person name="Ammiraju J.S.S."/>
            <person name="Engler F."/>
            <person name="Soderlund C."/>
            <person name="Wing R.A."/>
            <person name="Palmer L.E."/>
            <person name="de la Bastide M."/>
            <person name="Spiegel L."/>
            <person name="Nascimento L."/>
            <person name="Zutavern T."/>
            <person name="O'Shaughnessy A."/>
            <person name="Dike S."/>
            <person name="Dedhia N."/>
            <person name="Preston R."/>
            <person name="Balija V."/>
            <person name="McCombie W.R."/>
            <person name="Chow T."/>
            <person name="Chen H."/>
            <person name="Chung M."/>
            <person name="Chen C."/>
            <person name="Shaw J."/>
            <person name="Wu H."/>
            <person name="Hsiao K."/>
            <person name="Chao Y."/>
            <person name="Chu M."/>
            <person name="Cheng C."/>
            <person name="Hour A."/>
            <person name="Lee P."/>
            <person name="Lin S."/>
            <person name="Lin Y."/>
            <person name="Liou J."/>
            <person name="Liu S."/>
            <person name="Hsing Y."/>
            <person name="Raghuvanshi S."/>
            <person name="Mohanty A."/>
            <person name="Bharti A.K."/>
            <person name="Gaur A."/>
            <person name="Gupta V."/>
            <person name="Kumar D."/>
            <person name="Ravi V."/>
            <person name="Vij S."/>
            <person name="Kapur A."/>
            <person name="Khurana P."/>
            <person name="Khurana P."/>
            <person name="Khurana J.P."/>
            <person name="Tyagi A.K."/>
            <person name="Gaikwad K."/>
            <person name="Singh A."/>
            <person name="Dalal V."/>
            <person name="Srivastava S."/>
            <person name="Dixit A."/>
            <person name="Pal A.K."/>
            <person name="Ghazi I.A."/>
            <person name="Yadav M."/>
            <person name="Pandit A."/>
            <person name="Bhargava A."/>
            <person name="Sureshbabu K."/>
            <person name="Batra K."/>
            <person name="Sharma T.R."/>
            <person name="Mohapatra T."/>
            <person name="Singh N.K."/>
            <person name="Messing J."/>
            <person name="Nelson A.B."/>
            <person name="Fuks G."/>
            <person name="Kavchok S."/>
            <person name="Keizer G."/>
            <person name="Linton E."/>
            <person name="Llaca V."/>
            <person name="Song R."/>
            <person name="Tanyolac B."/>
            <person name="Young S."/>
            <person name="Ho-Il K."/>
            <person name="Hahn J.H."/>
            <person name="Sangsakoo G."/>
            <person name="Vanavichit A."/>
            <person name="de Mattos Luiz.A.T."/>
            <person name="Zimmer P.D."/>
            <person name="Malone G."/>
            <person name="Dellagostin O."/>
            <person name="de Oliveira A.C."/>
            <person name="Bevan M."/>
            <person name="Bancroft I."/>
            <person name="Minx P."/>
            <person name="Cordum H."/>
            <person name="Wilson R."/>
            <person name="Cheng Z."/>
            <person name="Jin W."/>
            <person name="Jiang J."/>
            <person name="Leong S.A."/>
            <person name="Iwama H."/>
            <person name="Gojobori T."/>
            <person name="Itoh T."/>
            <person name="Niimura Y."/>
            <person name="Fujii Y."/>
            <person name="Habara T."/>
            <person name="Sakai H."/>
            <person name="Sato Y."/>
            <person name="Wilson G."/>
            <person name="Kumar K."/>
            <person name="McCouch S."/>
            <person name="Juretic N."/>
            <person name="Hoen D."/>
            <person name="Wright S."/>
            <person name="Bruskiewich R."/>
            <person name="Bureau T."/>
            <person name="Miyao A."/>
            <person name="Hirochika H."/>
            <person name="Nishikawa T."/>
            <person name="Kadowaki K."/>
            <person name="Sugiura M."/>
            <person name="Burr B."/>
            <person name="Sasaki T."/>
        </authorList>
    </citation>
    <scope>NUCLEOTIDE SEQUENCE [LARGE SCALE GENOMIC DNA]</scope>
    <source>
        <strain evidence="8">cv. Nipponbare</strain>
    </source>
</reference>
<evidence type="ECO:0000313" key="8">
    <source>
        <dbReference type="Proteomes" id="UP000059680"/>
    </source>
</evidence>
<dbReference type="OMA" id="CNIICKL"/>
<keyword evidence="4" id="KW-0547">Nucleotide-binding</keyword>
<feature type="non-terminal residue" evidence="7">
    <location>
        <position position="217"/>
    </location>
</feature>
<dbReference type="GO" id="GO:0006952">
    <property type="term" value="P:defense response"/>
    <property type="evidence" value="ECO:0007669"/>
    <property type="project" value="UniProtKB-KW"/>
</dbReference>
<organism evidence="7 8">
    <name type="scientific">Oryza sativa subsp. japonica</name>
    <name type="common">Rice</name>
    <dbReference type="NCBI Taxonomy" id="39947"/>
    <lineage>
        <taxon>Eukaryota</taxon>
        <taxon>Viridiplantae</taxon>
        <taxon>Streptophyta</taxon>
        <taxon>Embryophyta</taxon>
        <taxon>Tracheophyta</taxon>
        <taxon>Spermatophyta</taxon>
        <taxon>Magnoliopsida</taxon>
        <taxon>Liliopsida</taxon>
        <taxon>Poales</taxon>
        <taxon>Poaceae</taxon>
        <taxon>BOP clade</taxon>
        <taxon>Oryzoideae</taxon>
        <taxon>Oryzeae</taxon>
        <taxon>Oryzinae</taxon>
        <taxon>Oryza</taxon>
        <taxon>Oryza sativa</taxon>
    </lineage>
</organism>
<reference evidence="7 8" key="2">
    <citation type="journal article" date="2013" name="Plant Cell Physiol.">
        <title>Rice Annotation Project Database (RAP-DB): an integrative and interactive database for rice genomics.</title>
        <authorList>
            <person name="Sakai H."/>
            <person name="Lee S.S."/>
            <person name="Tanaka T."/>
            <person name="Numa H."/>
            <person name="Kim J."/>
            <person name="Kawahara Y."/>
            <person name="Wakimoto H."/>
            <person name="Yang C.C."/>
            <person name="Iwamoto M."/>
            <person name="Abe T."/>
            <person name="Yamada Y."/>
            <person name="Muto A."/>
            <person name="Inokuchi H."/>
            <person name="Ikemura T."/>
            <person name="Matsumoto T."/>
            <person name="Sasaki T."/>
            <person name="Itoh T."/>
        </authorList>
    </citation>
    <scope>NUCLEOTIDE SEQUENCE [LARGE SCALE GENOMIC DNA]</scope>
    <source>
        <strain evidence="8">cv. Nipponbare</strain>
    </source>
</reference>
<keyword evidence="8" id="KW-1185">Reference proteome</keyword>
<keyword evidence="2" id="KW-0433">Leucine-rich repeat</keyword>
<proteinExistence type="inferred from homology"/>
<dbReference type="InterPro" id="IPR041118">
    <property type="entry name" value="Rx_N"/>
</dbReference>
<dbReference type="STRING" id="39947.A0A0P0Y6H3"/>